<dbReference type="SUPFAM" id="SSF51735">
    <property type="entry name" value="NAD(P)-binding Rossmann-fold domains"/>
    <property type="match status" value="1"/>
</dbReference>
<dbReference type="Pfam" id="PF10728">
    <property type="entry name" value="DUF2520"/>
    <property type="match status" value="1"/>
</dbReference>
<name>A0A1M4V0S1_9BACT</name>
<gene>
    <name evidence="3" type="ORF">SAMN05444008_10298</name>
</gene>
<dbReference type="PANTHER" id="PTHR40459">
    <property type="entry name" value="CONSERVED HYPOTHETICAL ALANINE AND LEUCINE RICH PROTEIN"/>
    <property type="match status" value="1"/>
</dbReference>
<dbReference type="Gene3D" id="3.40.50.720">
    <property type="entry name" value="NAD(P)-binding Rossmann-like Domain"/>
    <property type="match status" value="1"/>
</dbReference>
<evidence type="ECO:0000259" key="2">
    <source>
        <dbReference type="Pfam" id="PF10728"/>
    </source>
</evidence>
<dbReference type="AlphaFoldDB" id="A0A1M4V0S1"/>
<organism evidence="3 4">
    <name type="scientific">Cnuella takakiae</name>
    <dbReference type="NCBI Taxonomy" id="1302690"/>
    <lineage>
        <taxon>Bacteria</taxon>
        <taxon>Pseudomonadati</taxon>
        <taxon>Bacteroidota</taxon>
        <taxon>Chitinophagia</taxon>
        <taxon>Chitinophagales</taxon>
        <taxon>Chitinophagaceae</taxon>
        <taxon>Cnuella</taxon>
    </lineage>
</organism>
<evidence type="ECO:0000313" key="4">
    <source>
        <dbReference type="Proteomes" id="UP000184368"/>
    </source>
</evidence>
<keyword evidence="4" id="KW-1185">Reference proteome</keyword>
<dbReference type="Gene3D" id="1.10.1040.20">
    <property type="entry name" value="ProC-like, C-terminal domain"/>
    <property type="match status" value="1"/>
</dbReference>
<protein>
    <submittedName>
        <fullName evidence="3">Predicted oxidoreductase, contains short-chain dehydrogenase (SDR) and DUF2520 domains</fullName>
    </submittedName>
</protein>
<evidence type="ECO:0000259" key="1">
    <source>
        <dbReference type="Pfam" id="PF03807"/>
    </source>
</evidence>
<sequence length="252" mass="27744">MNIVIIGTGNTASVLGRRLKAAGHEILQVYGRNAKTASDLAYELDTESTNYWSVVNREADIYLIAVSDIAIAEVVQELQLSESTVVHTAASVPLNVLEGTAHQGVFYPLQTLKKELGRQPDIPIIIDASDAATLDKLDELAHSITHHVMEADDATRLKLHVAAVFCNNFVNHLYVLMADYCQKEGLDFALLQPLIAETAQRINEIAPLAAQTGPAIRQDTNTIARHLEVLNNHPALAEWYQRFTLSIQNQKA</sequence>
<feature type="domain" description="DUF2520" evidence="2">
    <location>
        <begin position="122"/>
        <end position="246"/>
    </location>
</feature>
<dbReference type="RefSeq" id="WP_073039686.1">
    <property type="nucleotide sequence ID" value="NZ_FQUO01000002.1"/>
</dbReference>
<feature type="domain" description="Pyrroline-5-carboxylate reductase catalytic N-terminal" evidence="1">
    <location>
        <begin position="3"/>
        <end position="90"/>
    </location>
</feature>
<dbReference type="InterPro" id="IPR036291">
    <property type="entry name" value="NAD(P)-bd_dom_sf"/>
</dbReference>
<dbReference type="STRING" id="1302690.BUE76_13210"/>
<dbReference type="OrthoDB" id="9810755at2"/>
<dbReference type="InterPro" id="IPR028939">
    <property type="entry name" value="P5C_Rdtase_cat_N"/>
</dbReference>
<dbReference type="InterPro" id="IPR037108">
    <property type="entry name" value="TM1727-like_C_sf"/>
</dbReference>
<evidence type="ECO:0000313" key="3">
    <source>
        <dbReference type="EMBL" id="SHE62498.1"/>
    </source>
</evidence>
<dbReference type="Proteomes" id="UP000184368">
    <property type="component" value="Unassembled WGS sequence"/>
</dbReference>
<dbReference type="SUPFAM" id="SSF48179">
    <property type="entry name" value="6-phosphogluconate dehydrogenase C-terminal domain-like"/>
    <property type="match status" value="1"/>
</dbReference>
<dbReference type="InterPro" id="IPR008927">
    <property type="entry name" value="6-PGluconate_DH-like_C_sf"/>
</dbReference>
<dbReference type="Pfam" id="PF03807">
    <property type="entry name" value="F420_oxidored"/>
    <property type="match status" value="1"/>
</dbReference>
<dbReference type="PANTHER" id="PTHR40459:SF1">
    <property type="entry name" value="CONSERVED HYPOTHETICAL ALANINE AND LEUCINE RICH PROTEIN"/>
    <property type="match status" value="1"/>
</dbReference>
<reference evidence="3 4" key="1">
    <citation type="submission" date="2016-11" db="EMBL/GenBank/DDBJ databases">
        <authorList>
            <person name="Jaros S."/>
            <person name="Januszkiewicz K."/>
            <person name="Wedrychowicz H."/>
        </authorList>
    </citation>
    <scope>NUCLEOTIDE SEQUENCE [LARGE SCALE GENOMIC DNA]</scope>
    <source>
        <strain evidence="3 4">DSM 26897</strain>
    </source>
</reference>
<accession>A0A1M4V0S1</accession>
<dbReference type="EMBL" id="FQUO01000002">
    <property type="protein sequence ID" value="SHE62498.1"/>
    <property type="molecule type" value="Genomic_DNA"/>
</dbReference>
<dbReference type="InterPro" id="IPR018931">
    <property type="entry name" value="DUF2520"/>
</dbReference>
<proteinExistence type="predicted"/>